<dbReference type="PANTHER" id="PTHR30157">
    <property type="entry name" value="FERRIC REDUCTASE, NADPH-DEPENDENT"/>
    <property type="match status" value="1"/>
</dbReference>
<dbReference type="GO" id="GO:0016491">
    <property type="term" value="F:oxidoreductase activity"/>
    <property type="evidence" value="ECO:0007669"/>
    <property type="project" value="InterPro"/>
</dbReference>
<dbReference type="EMBL" id="LT629779">
    <property type="protein sequence ID" value="SDS44271.1"/>
    <property type="molecule type" value="Genomic_DNA"/>
</dbReference>
<dbReference type="InterPro" id="IPR017938">
    <property type="entry name" value="Riboflavin_synthase-like_b-brl"/>
</dbReference>
<keyword evidence="3" id="KW-1185">Reference proteome</keyword>
<dbReference type="PROSITE" id="PS51384">
    <property type="entry name" value="FAD_FR"/>
    <property type="match status" value="1"/>
</dbReference>
<gene>
    <name evidence="2" type="ORF">SAMN04489743_0084</name>
</gene>
<evidence type="ECO:0000313" key="3">
    <source>
        <dbReference type="Proteomes" id="UP000198751"/>
    </source>
</evidence>
<feature type="domain" description="FAD-binding FR-type" evidence="1">
    <location>
        <begin position="23"/>
        <end position="164"/>
    </location>
</feature>
<dbReference type="SUPFAM" id="SSF63380">
    <property type="entry name" value="Riboflavin synthase domain-like"/>
    <property type="match status" value="1"/>
</dbReference>
<protein>
    <submittedName>
        <fullName evidence="2">NADPH-dependent ferric siderophore reductase, contains FAD-binding and SIP domains</fullName>
    </submittedName>
</protein>
<accession>A0A1H1S8L7</accession>
<dbReference type="AlphaFoldDB" id="A0A1H1S8L7"/>
<dbReference type="InterPro" id="IPR007037">
    <property type="entry name" value="SIP_rossman_dom"/>
</dbReference>
<proteinExistence type="predicted"/>
<sequence>MKTRDAASTRPMNTRTMNTEPMTLAFEVTVSSVQELSPNFRRITFGGYCLRDFGVHGDTLDLRIKLMIPSVAADGTQIPLPVFEMGESGWYREWLAMDPAVKGSMRTYTVRDARLDEVYPEIDVDFVMHFDDHGNGGPAANWALNAKPGDAITIIGPNNRAAHCVTAEIYSGIEWRPGLAQRVLLAGDETAIPAISAILESLPSYMTGHAFLEVPEAGDFQQLSSPADIEITWLARGAAIGRSRPHGQLLQDAVRKAVPVPGWVGIKASDAGAGPEPEDVNVDEDILWETPSRMESAAISATKNPDMPAGAMPFYAWIAGEAAVIKDMRRYLVRDVGIDRKQVAFMGYWRQGKAEG</sequence>
<dbReference type="InterPro" id="IPR039374">
    <property type="entry name" value="SIP_fam"/>
</dbReference>
<organism evidence="2 3">
    <name type="scientific">Pseudarthrobacter equi</name>
    <dbReference type="NCBI Taxonomy" id="728066"/>
    <lineage>
        <taxon>Bacteria</taxon>
        <taxon>Bacillati</taxon>
        <taxon>Actinomycetota</taxon>
        <taxon>Actinomycetes</taxon>
        <taxon>Micrococcales</taxon>
        <taxon>Micrococcaceae</taxon>
        <taxon>Pseudarthrobacter</taxon>
    </lineage>
</organism>
<name>A0A1H1S8L7_9MICC</name>
<dbReference type="InterPro" id="IPR017927">
    <property type="entry name" value="FAD-bd_FR_type"/>
</dbReference>
<dbReference type="PANTHER" id="PTHR30157:SF0">
    <property type="entry name" value="NADPH-DEPENDENT FERRIC-CHELATE REDUCTASE"/>
    <property type="match status" value="1"/>
</dbReference>
<dbReference type="CDD" id="cd06193">
    <property type="entry name" value="siderophore_interacting"/>
    <property type="match status" value="1"/>
</dbReference>
<dbReference type="InterPro" id="IPR013113">
    <property type="entry name" value="SIP_FAD-bd"/>
</dbReference>
<reference evidence="3" key="1">
    <citation type="submission" date="2016-10" db="EMBL/GenBank/DDBJ databases">
        <authorList>
            <person name="Varghese N."/>
            <person name="Submissions S."/>
        </authorList>
    </citation>
    <scope>NUCLEOTIDE SEQUENCE [LARGE SCALE GENOMIC DNA]</scope>
    <source>
        <strain evidence="3">IMMIB L-1606</strain>
    </source>
</reference>
<dbReference type="RefSeq" id="WP_172829882.1">
    <property type="nucleotide sequence ID" value="NZ_LT629779.1"/>
</dbReference>
<dbReference type="Pfam" id="PF08021">
    <property type="entry name" value="FAD_binding_9"/>
    <property type="match status" value="1"/>
</dbReference>
<evidence type="ECO:0000313" key="2">
    <source>
        <dbReference type="EMBL" id="SDS44271.1"/>
    </source>
</evidence>
<dbReference type="Gene3D" id="3.40.50.80">
    <property type="entry name" value="Nucleotide-binding domain of ferredoxin-NADP reductase (FNR) module"/>
    <property type="match status" value="1"/>
</dbReference>
<dbReference type="InterPro" id="IPR039261">
    <property type="entry name" value="FNR_nucleotide-bd"/>
</dbReference>
<evidence type="ECO:0000259" key="1">
    <source>
        <dbReference type="PROSITE" id="PS51384"/>
    </source>
</evidence>
<dbReference type="Proteomes" id="UP000198751">
    <property type="component" value="Chromosome I"/>
</dbReference>
<dbReference type="Gene3D" id="2.40.30.10">
    <property type="entry name" value="Translation factors"/>
    <property type="match status" value="1"/>
</dbReference>
<dbReference type="Pfam" id="PF04954">
    <property type="entry name" value="SIP"/>
    <property type="match status" value="1"/>
</dbReference>